<dbReference type="Proteomes" id="UP000531895">
    <property type="component" value="Unassembled WGS sequence"/>
</dbReference>
<dbReference type="GO" id="GO:0003677">
    <property type="term" value="F:DNA binding"/>
    <property type="evidence" value="ECO:0007669"/>
    <property type="project" value="UniProtKB-KW"/>
</dbReference>
<gene>
    <name evidence="3" type="ORF">H1Z91_13065</name>
</gene>
<feature type="domain" description="HTH cro/C1-type" evidence="2">
    <location>
        <begin position="6"/>
        <end position="60"/>
    </location>
</feature>
<evidence type="ECO:0000256" key="1">
    <source>
        <dbReference type="ARBA" id="ARBA00023125"/>
    </source>
</evidence>
<dbReference type="AlphaFoldDB" id="A0A7W2ALE5"/>
<dbReference type="InterPro" id="IPR010982">
    <property type="entry name" value="Lambda_DNA-bd_dom_sf"/>
</dbReference>
<dbReference type="GO" id="GO:0005829">
    <property type="term" value="C:cytosol"/>
    <property type="evidence" value="ECO:0007669"/>
    <property type="project" value="TreeGrafter"/>
</dbReference>
<sequence>MMRKWLIEKRERQNLTQEKVAKRSGIQRSYYSMIESGKRSPSPFVAMKIATVLSFDWTIFFNQQSNKVTHGEVIK</sequence>
<evidence type="ECO:0000259" key="2">
    <source>
        <dbReference type="PROSITE" id="PS50943"/>
    </source>
</evidence>
<reference evidence="3 4" key="1">
    <citation type="submission" date="2020-07" db="EMBL/GenBank/DDBJ databases">
        <authorList>
            <person name="Feng H."/>
        </authorList>
    </citation>
    <scope>NUCLEOTIDE SEQUENCE [LARGE SCALE GENOMIC DNA]</scope>
    <source>
        <strain evidence="4">s-7</strain>
    </source>
</reference>
<evidence type="ECO:0000313" key="3">
    <source>
        <dbReference type="EMBL" id="MBA4547212.1"/>
    </source>
</evidence>
<accession>A0A7W2ALE5</accession>
<organism evidence="3 4">
    <name type="scientific">Enterococcus lactis</name>
    <dbReference type="NCBI Taxonomy" id="357441"/>
    <lineage>
        <taxon>Bacteria</taxon>
        <taxon>Bacillati</taxon>
        <taxon>Bacillota</taxon>
        <taxon>Bacilli</taxon>
        <taxon>Lactobacillales</taxon>
        <taxon>Enterococcaceae</taxon>
        <taxon>Enterococcus</taxon>
    </lineage>
</organism>
<dbReference type="SUPFAM" id="SSF47413">
    <property type="entry name" value="lambda repressor-like DNA-binding domains"/>
    <property type="match status" value="1"/>
</dbReference>
<dbReference type="PROSITE" id="PS50943">
    <property type="entry name" value="HTH_CROC1"/>
    <property type="match status" value="1"/>
</dbReference>
<evidence type="ECO:0000313" key="4">
    <source>
        <dbReference type="Proteomes" id="UP000531895"/>
    </source>
</evidence>
<dbReference type="InterPro" id="IPR001387">
    <property type="entry name" value="Cro/C1-type_HTH"/>
</dbReference>
<keyword evidence="1" id="KW-0238">DNA-binding</keyword>
<dbReference type="PANTHER" id="PTHR46797">
    <property type="entry name" value="HTH-TYPE TRANSCRIPTIONAL REGULATOR"/>
    <property type="match status" value="1"/>
</dbReference>
<dbReference type="InterPro" id="IPR050807">
    <property type="entry name" value="TransReg_Diox_bact_type"/>
</dbReference>
<name>A0A7W2ALE5_9ENTE</name>
<dbReference type="EMBL" id="JACEIT010000030">
    <property type="protein sequence ID" value="MBA4547212.1"/>
    <property type="molecule type" value="Genomic_DNA"/>
</dbReference>
<dbReference type="GO" id="GO:0003700">
    <property type="term" value="F:DNA-binding transcription factor activity"/>
    <property type="evidence" value="ECO:0007669"/>
    <property type="project" value="TreeGrafter"/>
</dbReference>
<dbReference type="CDD" id="cd00093">
    <property type="entry name" value="HTH_XRE"/>
    <property type="match status" value="1"/>
</dbReference>
<proteinExistence type="predicted"/>
<dbReference type="PANTHER" id="PTHR46797:SF1">
    <property type="entry name" value="METHYLPHOSPHONATE SYNTHASE"/>
    <property type="match status" value="1"/>
</dbReference>
<comment type="caution">
    <text evidence="3">The sequence shown here is derived from an EMBL/GenBank/DDBJ whole genome shotgun (WGS) entry which is preliminary data.</text>
</comment>
<dbReference type="SMART" id="SM00530">
    <property type="entry name" value="HTH_XRE"/>
    <property type="match status" value="1"/>
</dbReference>
<dbReference type="Pfam" id="PF01381">
    <property type="entry name" value="HTH_3"/>
    <property type="match status" value="1"/>
</dbReference>
<protein>
    <submittedName>
        <fullName evidence="3">Helix-turn-helix transcriptional regulator</fullName>
    </submittedName>
</protein>
<dbReference type="Gene3D" id="1.10.260.40">
    <property type="entry name" value="lambda repressor-like DNA-binding domains"/>
    <property type="match status" value="1"/>
</dbReference>